<name>A0A4Q1BMG2_TREME</name>
<comment type="subcellular location">
    <subcellularLocation>
        <location evidence="1">Nucleus</location>
    </subcellularLocation>
</comment>
<keyword evidence="3" id="KW-0805">Transcription regulation</keyword>
<dbReference type="AlphaFoldDB" id="A0A4Q1BMG2"/>
<evidence type="ECO:0000256" key="4">
    <source>
        <dbReference type="ARBA" id="ARBA00023163"/>
    </source>
</evidence>
<dbReference type="InterPro" id="IPR007219">
    <property type="entry name" value="XnlR_reg_dom"/>
</dbReference>
<dbReference type="GO" id="GO:0003677">
    <property type="term" value="F:DNA binding"/>
    <property type="evidence" value="ECO:0007669"/>
    <property type="project" value="InterPro"/>
</dbReference>
<keyword evidence="4" id="KW-0804">Transcription</keyword>
<dbReference type="Pfam" id="PF04082">
    <property type="entry name" value="Fungal_trans"/>
    <property type="match status" value="1"/>
</dbReference>
<keyword evidence="2" id="KW-0479">Metal-binding</keyword>
<dbReference type="PROSITE" id="PS50048">
    <property type="entry name" value="ZN2_CY6_FUNGAL_2"/>
    <property type="match status" value="1"/>
</dbReference>
<dbReference type="GO" id="GO:0005634">
    <property type="term" value="C:nucleus"/>
    <property type="evidence" value="ECO:0007669"/>
    <property type="project" value="UniProtKB-SubCell"/>
</dbReference>
<evidence type="ECO:0000256" key="2">
    <source>
        <dbReference type="ARBA" id="ARBA00022723"/>
    </source>
</evidence>
<dbReference type="STRING" id="5217.A0A4Q1BMG2"/>
<proteinExistence type="predicted"/>
<feature type="compositionally biased region" description="Polar residues" evidence="6">
    <location>
        <begin position="772"/>
        <end position="786"/>
    </location>
</feature>
<feature type="region of interest" description="Disordered" evidence="6">
    <location>
        <begin position="88"/>
        <end position="140"/>
    </location>
</feature>
<dbReference type="InterPro" id="IPR050815">
    <property type="entry name" value="TF_fung"/>
</dbReference>
<evidence type="ECO:0000256" key="6">
    <source>
        <dbReference type="SAM" id="MobiDB-lite"/>
    </source>
</evidence>
<feature type="region of interest" description="Disordered" evidence="6">
    <location>
        <begin position="1"/>
        <end position="54"/>
    </location>
</feature>
<dbReference type="PANTHER" id="PTHR47338:SF5">
    <property type="entry name" value="ZN(II)2CYS6 TRANSCRIPTION FACTOR (EUROFUNG)"/>
    <property type="match status" value="1"/>
</dbReference>
<feature type="region of interest" description="Disordered" evidence="6">
    <location>
        <begin position="1003"/>
        <end position="1042"/>
    </location>
</feature>
<keyword evidence="9" id="KW-1185">Reference proteome</keyword>
<dbReference type="InterPro" id="IPR001138">
    <property type="entry name" value="Zn2Cys6_DnaBD"/>
</dbReference>
<gene>
    <name evidence="8" type="ORF">M231_03743</name>
</gene>
<dbReference type="GO" id="GO:0006351">
    <property type="term" value="P:DNA-templated transcription"/>
    <property type="evidence" value="ECO:0007669"/>
    <property type="project" value="InterPro"/>
</dbReference>
<dbReference type="InterPro" id="IPR036864">
    <property type="entry name" value="Zn2-C6_fun-type_DNA-bd_sf"/>
</dbReference>
<dbReference type="GO" id="GO:0000981">
    <property type="term" value="F:DNA-binding transcription factor activity, RNA polymerase II-specific"/>
    <property type="evidence" value="ECO:0007669"/>
    <property type="project" value="InterPro"/>
</dbReference>
<evidence type="ECO:0000256" key="5">
    <source>
        <dbReference type="ARBA" id="ARBA00023242"/>
    </source>
</evidence>
<sequence>MTHDPITLPRLPPPVTETLPSIFHPLPSPIRPTQQTRTTHPAKLPPRIISPTTPGVNQFTQDKSLHRAGSFHIPPPPKSIPMRAAFSATPVSGAGPSRSVPHPNRSEQGDSPEDDNRRELDREELTTKGRKRKRLAKACSACHKNKRRCDGFAPCSNCEFSSRPCLYLNAQGQEIPPPRTRDAADRRASRDDGRPNGGTRREEDADWARGSSGSTQMDEKRQRVERRVLSPVEIVERDPAISAELIDIFLRRLQPHCAMIHTPTFQHRLYLGQVSPLLLDSIYALSARLSDNPVLLASLPPKAPRWIRGEAFAERAHAGATAIIDHRKAWNEEEKRSDMGTYEETELVQALYLLSVYYSCIRQPQLGLYYLDVAIDIFRPTHAATLPPPATQLGLSTVEYMTLMEMRHRTFWLLVFHDLFAAAVSRERRLREQDMYNVPLPGSDVHWGRYGGGAAGGREAGRRDGLLVGSGNWLGEEGQVGEFGHAIRVLSIWCDIMSVTNATVSPTLEIRTHALRQEQALKAWANSLPSHLSFDETNIAAAEIASRSSVPEVSLNGWWFTFMHCLAECGMFYLQAVVAQQMGNEWMAVRQGQAVQNIAILMDRAGERGRESCAMLFPLLVLSNWQDHIHLTDPSLSSAHAKVDQHLNIWWTEVAENWGFDRTTAVQNGFYPELPPTRSQRQRPPPILTLPHPHPHPQAPLPIRARAPGNMLNLSAPILPPLPARTPSRAFDSMTPTMGFDPIRTPILSYDPSRTPVMSYDPTKTPGMVFESSRTPNITYEPTKTPSIGFDPIRTPSIPHEKESVRTPSRTEVNAPALGLRLYNATSPLVPESVISSTSSLTSGIEVGPPGLSPLSGVRRGGLINAIRSPSPSTKIDSESRMDMRRTSVTSPEKSRRYSDRVERDNSVRRGSETRYEVDMRTEFRREERMRSNSREDHESTSKGRKETIEWDRRLSEIRDTSVSPWKRDDKNGIVLPPLSADLKYPHGLSDRMTLSLSLGMGMRRESAGDRERREIESEREREMRERRGSMRESAIRDAKEEVRREKQRDWGALGIEALVSAAEVRERERV</sequence>
<comment type="caution">
    <text evidence="8">The sequence shown here is derived from an EMBL/GenBank/DDBJ whole genome shotgun (WGS) entry which is preliminary data.</text>
</comment>
<feature type="region of interest" description="Disordered" evidence="6">
    <location>
        <begin position="672"/>
        <end position="705"/>
    </location>
</feature>
<feature type="compositionally biased region" description="Basic and acidic residues" evidence="6">
    <location>
        <begin position="104"/>
        <end position="127"/>
    </location>
</feature>
<evidence type="ECO:0000256" key="3">
    <source>
        <dbReference type="ARBA" id="ARBA00023015"/>
    </source>
</evidence>
<dbReference type="GO" id="GO:0008270">
    <property type="term" value="F:zinc ion binding"/>
    <property type="evidence" value="ECO:0007669"/>
    <property type="project" value="InterPro"/>
</dbReference>
<dbReference type="InParanoid" id="A0A4Q1BMG2"/>
<feature type="region of interest" description="Disordered" evidence="6">
    <location>
        <begin position="171"/>
        <end position="224"/>
    </location>
</feature>
<feature type="compositionally biased region" description="Basic and acidic residues" evidence="6">
    <location>
        <begin position="893"/>
        <end position="948"/>
    </location>
</feature>
<keyword evidence="5" id="KW-0539">Nucleus</keyword>
<dbReference type="PROSITE" id="PS00463">
    <property type="entry name" value="ZN2_CY6_FUNGAL_1"/>
    <property type="match status" value="1"/>
</dbReference>
<dbReference type="CDD" id="cd12148">
    <property type="entry name" value="fungal_TF_MHR"/>
    <property type="match status" value="1"/>
</dbReference>
<dbReference type="SUPFAM" id="SSF57701">
    <property type="entry name" value="Zn2/Cys6 DNA-binding domain"/>
    <property type="match status" value="1"/>
</dbReference>
<dbReference type="PANTHER" id="PTHR47338">
    <property type="entry name" value="ZN(II)2CYS6 TRANSCRIPTION FACTOR (EUROFUNG)-RELATED"/>
    <property type="match status" value="1"/>
</dbReference>
<dbReference type="Gene3D" id="4.10.240.10">
    <property type="entry name" value="Zn(2)-C6 fungal-type DNA-binding domain"/>
    <property type="match status" value="1"/>
</dbReference>
<accession>A0A4Q1BMG2</accession>
<protein>
    <recommendedName>
        <fullName evidence="7">Zn(2)-C6 fungal-type domain-containing protein</fullName>
    </recommendedName>
</protein>
<feature type="compositionally biased region" description="Basic and acidic residues" evidence="6">
    <location>
        <begin position="876"/>
        <end position="886"/>
    </location>
</feature>
<evidence type="ECO:0000313" key="9">
    <source>
        <dbReference type="Proteomes" id="UP000289152"/>
    </source>
</evidence>
<dbReference type="VEuPathDB" id="FungiDB:TREMEDRAFT_64977"/>
<dbReference type="OrthoDB" id="42561at2759"/>
<dbReference type="Pfam" id="PF00172">
    <property type="entry name" value="Zn_clus"/>
    <property type="match status" value="1"/>
</dbReference>
<organism evidence="8 9">
    <name type="scientific">Tremella mesenterica</name>
    <name type="common">Jelly fungus</name>
    <dbReference type="NCBI Taxonomy" id="5217"/>
    <lineage>
        <taxon>Eukaryota</taxon>
        <taxon>Fungi</taxon>
        <taxon>Dikarya</taxon>
        <taxon>Basidiomycota</taxon>
        <taxon>Agaricomycotina</taxon>
        <taxon>Tremellomycetes</taxon>
        <taxon>Tremellales</taxon>
        <taxon>Tremellaceae</taxon>
        <taxon>Tremella</taxon>
    </lineage>
</organism>
<feature type="domain" description="Zn(2)-C6 fungal-type" evidence="7">
    <location>
        <begin position="138"/>
        <end position="167"/>
    </location>
</feature>
<evidence type="ECO:0000256" key="1">
    <source>
        <dbReference type="ARBA" id="ARBA00004123"/>
    </source>
</evidence>
<dbReference type="EMBL" id="SDIL01000038">
    <property type="protein sequence ID" value="RXK39013.1"/>
    <property type="molecule type" value="Genomic_DNA"/>
</dbReference>
<evidence type="ECO:0000259" key="7">
    <source>
        <dbReference type="PROSITE" id="PS50048"/>
    </source>
</evidence>
<dbReference type="SMART" id="SM00066">
    <property type="entry name" value="GAL4"/>
    <property type="match status" value="1"/>
</dbReference>
<feature type="region of interest" description="Disordered" evidence="6">
    <location>
        <begin position="863"/>
        <end position="948"/>
    </location>
</feature>
<reference evidence="8 9" key="1">
    <citation type="submission" date="2016-06" db="EMBL/GenBank/DDBJ databases">
        <title>Evolution of pathogenesis and genome organization in the Tremellales.</title>
        <authorList>
            <person name="Cuomo C."/>
            <person name="Litvintseva A."/>
            <person name="Heitman J."/>
            <person name="Chen Y."/>
            <person name="Sun S."/>
            <person name="Springer D."/>
            <person name="Dromer F."/>
            <person name="Young S."/>
            <person name="Zeng Q."/>
            <person name="Chapman S."/>
            <person name="Gujja S."/>
            <person name="Saif S."/>
            <person name="Birren B."/>
        </authorList>
    </citation>
    <scope>NUCLEOTIDE SEQUENCE [LARGE SCALE GENOMIC DNA]</scope>
    <source>
        <strain evidence="8 9">ATCC 28783</strain>
    </source>
</reference>
<feature type="compositionally biased region" description="Basic and acidic residues" evidence="6">
    <location>
        <begin position="179"/>
        <end position="207"/>
    </location>
</feature>
<dbReference type="CDD" id="cd00067">
    <property type="entry name" value="GAL4"/>
    <property type="match status" value="1"/>
</dbReference>
<feature type="region of interest" description="Disordered" evidence="6">
    <location>
        <begin position="759"/>
        <end position="792"/>
    </location>
</feature>
<evidence type="ECO:0000313" key="8">
    <source>
        <dbReference type="EMBL" id="RXK39013.1"/>
    </source>
</evidence>
<dbReference type="Proteomes" id="UP000289152">
    <property type="component" value="Unassembled WGS sequence"/>
</dbReference>